<accession>A0A401H928</accession>
<evidence type="ECO:0000256" key="6">
    <source>
        <dbReference type="PIRNR" id="PIRNR001123"/>
    </source>
</evidence>
<dbReference type="GO" id="GO:0004177">
    <property type="term" value="F:aminopeptidase activity"/>
    <property type="evidence" value="ECO:0007669"/>
    <property type="project" value="UniProtKB-UniRule"/>
</dbReference>
<dbReference type="Gene3D" id="2.40.30.40">
    <property type="entry name" value="Peptidase M42, domain 2"/>
    <property type="match status" value="1"/>
</dbReference>
<dbReference type="Pfam" id="PF05343">
    <property type="entry name" value="Peptidase_M42"/>
    <property type="match status" value="1"/>
</dbReference>
<keyword evidence="4 8" id="KW-0479">Metal-binding</keyword>
<dbReference type="AlphaFoldDB" id="A0A401H928"/>
<comment type="cofactor">
    <cofactor evidence="8">
        <name>a divalent metal cation</name>
        <dbReference type="ChEBI" id="CHEBI:60240"/>
    </cofactor>
    <text evidence="8">Binds 2 divalent metal cations per subunit.</text>
</comment>
<dbReference type="Gene3D" id="3.40.630.10">
    <property type="entry name" value="Zn peptidases"/>
    <property type="match status" value="1"/>
</dbReference>
<comment type="caution">
    <text evidence="9">The sequence shown here is derived from an EMBL/GenBank/DDBJ whole genome shotgun (WGS) entry which is preliminary data.</text>
</comment>
<feature type="binding site" evidence="8">
    <location>
        <position position="315"/>
    </location>
    <ligand>
        <name>Zn(2+)</name>
        <dbReference type="ChEBI" id="CHEBI:29105"/>
        <label>2</label>
    </ligand>
</feature>
<feature type="binding site" evidence="8">
    <location>
        <position position="234"/>
    </location>
    <ligand>
        <name>Zn(2+)</name>
        <dbReference type="ChEBI" id="CHEBI:29105"/>
        <label>1</label>
    </ligand>
</feature>
<evidence type="ECO:0000256" key="3">
    <source>
        <dbReference type="ARBA" id="ARBA00022670"/>
    </source>
</evidence>
<sequence length="341" mass="36294">MSVLETLRELVFTPGPSGFEDLVRSVVVSRLRELGLDPVVDELGNVVVNPSGGEPRLLAAAHMDELGFVITGVGDDGLLAFRKLGGIDDRILPGQHVEILLDGGARIEGVIGITPPHLQLDRGEAEKPLRWHELRIDIGAQSREEAEELGVKPLQPAVFKKHWSTLAGGRALASRGFDDRAGVALLLELAERIAEGRVEAGGIALAWTVQEEVGLRGASYVASRMKPKAFLAVDTMACCHPAVTGHTKPGGGPVVRALDNQHITPRWLVELLEEAARSAGLELQYATAGGTTDAAAFQRTGVPSAAIGIPLKYTHSTAEVLYLSDLEGALKLLEHLPGRLG</sequence>
<reference evidence="9 10" key="1">
    <citation type="submission" date="2017-02" db="EMBL/GenBank/DDBJ databases">
        <title>isolation and characterization of a novel temperate virus Aeropyrum globular virus 1 infecting hyperthermophilic archaeon Aeropyrum.</title>
        <authorList>
            <person name="Yumiya M."/>
            <person name="Yoshida T."/>
            <person name="Sako Y."/>
        </authorList>
    </citation>
    <scope>NUCLEOTIDE SEQUENCE [LARGE SCALE GENOMIC DNA]</scope>
    <source>
        <strain evidence="9 10">YK1-12-2013</strain>
    </source>
</reference>
<dbReference type="GO" id="GO:0006508">
    <property type="term" value="P:proteolysis"/>
    <property type="evidence" value="ECO:0007669"/>
    <property type="project" value="UniProtKB-KW"/>
</dbReference>
<gene>
    <name evidence="9" type="ORF">apy_06660</name>
</gene>
<evidence type="ECO:0000256" key="1">
    <source>
        <dbReference type="ARBA" id="ARBA00006272"/>
    </source>
</evidence>
<dbReference type="PANTHER" id="PTHR32481:SF0">
    <property type="entry name" value="AMINOPEPTIDASE YPDE-RELATED"/>
    <property type="match status" value="1"/>
</dbReference>
<keyword evidence="2 9" id="KW-0031">Aminopeptidase</keyword>
<dbReference type="InterPro" id="IPR008007">
    <property type="entry name" value="Peptidase_M42"/>
</dbReference>
<keyword evidence="5" id="KW-0378">Hydrolase</keyword>
<dbReference type="Proteomes" id="UP000291213">
    <property type="component" value="Unassembled WGS sequence"/>
</dbReference>
<evidence type="ECO:0000313" key="10">
    <source>
        <dbReference type="Proteomes" id="UP000291213"/>
    </source>
</evidence>
<organism evidence="9 10">
    <name type="scientific">Aeropyrum pernix</name>
    <dbReference type="NCBI Taxonomy" id="56636"/>
    <lineage>
        <taxon>Archaea</taxon>
        <taxon>Thermoproteota</taxon>
        <taxon>Thermoprotei</taxon>
        <taxon>Desulfurococcales</taxon>
        <taxon>Desulfurococcaceae</taxon>
        <taxon>Aeropyrum</taxon>
    </lineage>
</organism>
<keyword evidence="3" id="KW-0645">Protease</keyword>
<dbReference type="InterPro" id="IPR051464">
    <property type="entry name" value="Peptidase_M42_aminopept"/>
</dbReference>
<dbReference type="EMBL" id="BDMD01000036">
    <property type="protein sequence ID" value="GBF08941.1"/>
    <property type="molecule type" value="Genomic_DNA"/>
</dbReference>
<evidence type="ECO:0000256" key="8">
    <source>
        <dbReference type="PIRSR" id="PIRSR001123-2"/>
    </source>
</evidence>
<feature type="binding site" evidence="8">
    <location>
        <position position="212"/>
    </location>
    <ligand>
        <name>Zn(2+)</name>
        <dbReference type="ChEBI" id="CHEBI:29105"/>
        <label>2</label>
    </ligand>
</feature>
<dbReference type="PIRSF" id="PIRSF001123">
    <property type="entry name" value="PepA_GA"/>
    <property type="match status" value="1"/>
</dbReference>
<dbReference type="SUPFAM" id="SSF101821">
    <property type="entry name" value="Aminopeptidase/glucanase lid domain"/>
    <property type="match status" value="1"/>
</dbReference>
<evidence type="ECO:0000313" key="9">
    <source>
        <dbReference type="EMBL" id="GBF08941.1"/>
    </source>
</evidence>
<evidence type="ECO:0000256" key="4">
    <source>
        <dbReference type="ARBA" id="ARBA00022723"/>
    </source>
</evidence>
<evidence type="ECO:0000256" key="7">
    <source>
        <dbReference type="PIRSR" id="PIRSR001123-1"/>
    </source>
</evidence>
<feature type="binding site" evidence="8">
    <location>
        <position position="62"/>
    </location>
    <ligand>
        <name>Zn(2+)</name>
        <dbReference type="ChEBI" id="CHEBI:29105"/>
        <label>1</label>
    </ligand>
</feature>
<comment type="similarity">
    <text evidence="1 6">Belongs to the peptidase M42 family.</text>
</comment>
<dbReference type="PANTHER" id="PTHR32481">
    <property type="entry name" value="AMINOPEPTIDASE"/>
    <property type="match status" value="1"/>
</dbReference>
<name>A0A401H928_AERPX</name>
<evidence type="ECO:0000256" key="2">
    <source>
        <dbReference type="ARBA" id="ARBA00022438"/>
    </source>
</evidence>
<evidence type="ECO:0000256" key="5">
    <source>
        <dbReference type="ARBA" id="ARBA00022801"/>
    </source>
</evidence>
<dbReference type="SUPFAM" id="SSF53187">
    <property type="entry name" value="Zn-dependent exopeptidases"/>
    <property type="match status" value="1"/>
</dbReference>
<dbReference type="OrthoDB" id="30642at2157"/>
<protein>
    <submittedName>
        <fullName evidence="9">N-terminal deblocking aminopeptidase</fullName>
    </submittedName>
</protein>
<feature type="active site" description="Proton acceptor" evidence="7">
    <location>
        <position position="211"/>
    </location>
</feature>
<feature type="binding site" evidence="8">
    <location>
        <position position="178"/>
    </location>
    <ligand>
        <name>Zn(2+)</name>
        <dbReference type="ChEBI" id="CHEBI:29105"/>
        <label>1</label>
    </ligand>
</feature>
<dbReference type="GO" id="GO:0046872">
    <property type="term" value="F:metal ion binding"/>
    <property type="evidence" value="ECO:0007669"/>
    <property type="project" value="UniProtKB-UniRule"/>
</dbReference>
<proteinExistence type="inferred from homology"/>
<dbReference type="InterPro" id="IPR023367">
    <property type="entry name" value="Peptidase_M42_dom2"/>
</dbReference>
<feature type="binding site" evidence="8">
    <location>
        <position position="178"/>
    </location>
    <ligand>
        <name>Zn(2+)</name>
        <dbReference type="ChEBI" id="CHEBI:29105"/>
        <label>2</label>
    </ligand>
</feature>